<evidence type="ECO:0000259" key="3">
    <source>
        <dbReference type="Pfam" id="PF16344"/>
    </source>
</evidence>
<evidence type="ECO:0000313" key="6">
    <source>
        <dbReference type="Proteomes" id="UP000095455"/>
    </source>
</evidence>
<dbReference type="DNASU" id="5307224"/>
<keyword evidence="1" id="KW-0812">Transmembrane</keyword>
<protein>
    <submittedName>
        <fullName evidence="5">DUF4974 domain-containing protein</fullName>
    </submittedName>
    <submittedName>
        <fullName evidence="4">Fec operon regulator FecR</fullName>
    </submittedName>
</protein>
<dbReference type="Proteomes" id="UP000095455">
    <property type="component" value="Unassembled WGS sequence"/>
</dbReference>
<dbReference type="Gene3D" id="2.60.120.1440">
    <property type="match status" value="1"/>
</dbReference>
<dbReference type="RefSeq" id="WP_005854448.1">
    <property type="nucleotide sequence ID" value="NZ_BQOC01000001.1"/>
</dbReference>
<dbReference type="EMBL" id="WKMO01000002">
    <property type="protein sequence ID" value="MSB72105.1"/>
    <property type="molecule type" value="Genomic_DNA"/>
</dbReference>
<dbReference type="GO" id="GO:0016989">
    <property type="term" value="F:sigma factor antagonist activity"/>
    <property type="evidence" value="ECO:0007669"/>
    <property type="project" value="TreeGrafter"/>
</dbReference>
<evidence type="ECO:0000313" key="4">
    <source>
        <dbReference type="EMBL" id="CUP17443.1"/>
    </source>
</evidence>
<evidence type="ECO:0000313" key="5">
    <source>
        <dbReference type="EMBL" id="MSB72105.1"/>
    </source>
</evidence>
<evidence type="ECO:0000256" key="1">
    <source>
        <dbReference type="SAM" id="Phobius"/>
    </source>
</evidence>
<dbReference type="InterPro" id="IPR012373">
    <property type="entry name" value="Ferrdict_sens_TM"/>
</dbReference>
<dbReference type="AlphaFoldDB" id="A0A174KZU2"/>
<evidence type="ECO:0000313" key="7">
    <source>
        <dbReference type="Proteomes" id="UP000441609"/>
    </source>
</evidence>
<dbReference type="EMBL" id="CYYK01000019">
    <property type="protein sequence ID" value="CUP17443.1"/>
    <property type="molecule type" value="Genomic_DNA"/>
</dbReference>
<dbReference type="InterPro" id="IPR032508">
    <property type="entry name" value="FecR_C"/>
</dbReference>
<dbReference type="Pfam" id="PF16344">
    <property type="entry name" value="FecR_C"/>
    <property type="match status" value="1"/>
</dbReference>
<reference evidence="5 7" key="2">
    <citation type="journal article" date="2019" name="Nat. Med.">
        <title>A library of human gut bacterial isolates paired with longitudinal multiomics data enables mechanistic microbiome research.</title>
        <authorList>
            <person name="Poyet M."/>
            <person name="Groussin M."/>
            <person name="Gibbons S.M."/>
            <person name="Avila-Pacheco J."/>
            <person name="Jiang X."/>
            <person name="Kearney S.M."/>
            <person name="Perrotta A.R."/>
            <person name="Berdy B."/>
            <person name="Zhao S."/>
            <person name="Lieberman T.D."/>
            <person name="Swanson P.K."/>
            <person name="Smith M."/>
            <person name="Roesemann S."/>
            <person name="Alexander J.E."/>
            <person name="Rich S.A."/>
            <person name="Livny J."/>
            <person name="Vlamakis H."/>
            <person name="Clish C."/>
            <person name="Bullock K."/>
            <person name="Deik A."/>
            <person name="Scott J."/>
            <person name="Pierce K.A."/>
            <person name="Xavier R.J."/>
            <person name="Alm E.J."/>
        </authorList>
    </citation>
    <scope>NUCLEOTIDE SEQUENCE [LARGE SCALE GENOMIC DNA]</scope>
    <source>
        <strain evidence="5 7">BIOML-A20</strain>
    </source>
</reference>
<evidence type="ECO:0000259" key="2">
    <source>
        <dbReference type="Pfam" id="PF04773"/>
    </source>
</evidence>
<keyword evidence="1" id="KW-1133">Transmembrane helix</keyword>
<dbReference type="Proteomes" id="UP000441609">
    <property type="component" value="Unassembled WGS sequence"/>
</dbReference>
<dbReference type="FunFam" id="2.60.120.1440:FF:000001">
    <property type="entry name" value="Putative anti-sigma factor"/>
    <property type="match status" value="1"/>
</dbReference>
<reference evidence="4 6" key="1">
    <citation type="submission" date="2015-09" db="EMBL/GenBank/DDBJ databases">
        <authorList>
            <consortium name="Pathogen Informatics"/>
        </authorList>
    </citation>
    <scope>NUCLEOTIDE SEQUENCE [LARGE SCALE GENOMIC DNA]</scope>
    <source>
        <strain evidence="4 6">2789STDY5608822</strain>
    </source>
</reference>
<feature type="transmembrane region" description="Helical" evidence="1">
    <location>
        <begin position="88"/>
        <end position="110"/>
    </location>
</feature>
<dbReference type="Pfam" id="PF04773">
    <property type="entry name" value="FecR"/>
    <property type="match status" value="1"/>
</dbReference>
<dbReference type="PANTHER" id="PTHR30273:SF2">
    <property type="entry name" value="PROTEIN FECR"/>
    <property type="match status" value="1"/>
</dbReference>
<gene>
    <name evidence="4" type="ORF">ERS852380_04085</name>
    <name evidence="5" type="ORF">GKD70_02145</name>
</gene>
<dbReference type="OMA" id="RSERIWQ"/>
<dbReference type="OrthoDB" id="772265at2"/>
<keyword evidence="1" id="KW-0472">Membrane</keyword>
<dbReference type="PANTHER" id="PTHR30273">
    <property type="entry name" value="PERIPLASMIC SIGNAL SENSOR AND SIGMA FACTOR ACTIVATOR FECR-RELATED"/>
    <property type="match status" value="1"/>
</dbReference>
<feature type="domain" description="Protein FecR C-terminal" evidence="3">
    <location>
        <begin position="260"/>
        <end position="326"/>
    </location>
</feature>
<comment type="caution">
    <text evidence="4">The sequence shown here is derived from an EMBL/GenBank/DDBJ whole genome shotgun (WGS) entry which is preliminary data.</text>
</comment>
<feature type="domain" description="FecR protein" evidence="2">
    <location>
        <begin position="122"/>
        <end position="216"/>
    </location>
</feature>
<name>A0A174KZU2_PARDI</name>
<dbReference type="PIRSF" id="PIRSF018266">
    <property type="entry name" value="FecR"/>
    <property type="match status" value="1"/>
</dbReference>
<sequence>MERNDYIHIFNKFLENKATPSEIKLLIEWLKERKAFDTWADDIWMQSPMEMDPSVKQHLLDELRKQIFFKETGKRTFMSLSLPSLFHYALRITAIILLLITTSIVTYHYAMDKQREPMDMIVAVEKGQKANITLPDGSKGWINSDSKLSYGSRFNADERVLNLEGEAYFEVKPDAKRPFIVQSGKVSVKALGTSFNVKNYNTEEHISVVLMTGKVEVTANDNHVDLLPNEQAIFNKHSSILGKNKVDNSLDYSSWMYNTLNFESTPFSEIAHTLERYYNTQIVFKSEALKSYRFTGKPGNTSLASILHLLSLTSPLAYEIKDSVVILYENNDKKELYNRVLKQ</sequence>
<dbReference type="InterPro" id="IPR006860">
    <property type="entry name" value="FecR"/>
</dbReference>
<organism evidence="4 6">
    <name type="scientific">Parabacteroides distasonis</name>
    <dbReference type="NCBI Taxonomy" id="823"/>
    <lineage>
        <taxon>Bacteria</taxon>
        <taxon>Pseudomonadati</taxon>
        <taxon>Bacteroidota</taxon>
        <taxon>Bacteroidia</taxon>
        <taxon>Bacteroidales</taxon>
        <taxon>Tannerellaceae</taxon>
        <taxon>Parabacteroides</taxon>
    </lineage>
</organism>
<accession>A0A174KZU2</accession>
<dbReference type="Gene3D" id="3.55.50.30">
    <property type="match status" value="1"/>
</dbReference>
<proteinExistence type="predicted"/>